<feature type="domain" description="CRIB" evidence="2">
    <location>
        <begin position="29"/>
        <end position="42"/>
    </location>
</feature>
<dbReference type="AlphaFoldDB" id="A0AAV3P5Y8"/>
<reference evidence="3 4" key="1">
    <citation type="submission" date="2024-01" db="EMBL/GenBank/DDBJ databases">
        <title>The complete chloroplast genome sequence of Lithospermum erythrorhizon: insights into the phylogenetic relationship among Boraginaceae species and the maternal lineages of purple gromwells.</title>
        <authorList>
            <person name="Okada T."/>
            <person name="Watanabe K."/>
        </authorList>
    </citation>
    <scope>NUCLEOTIDE SEQUENCE [LARGE SCALE GENOMIC DNA]</scope>
</reference>
<evidence type="ECO:0000259" key="2">
    <source>
        <dbReference type="PROSITE" id="PS50108"/>
    </source>
</evidence>
<accession>A0AAV3P5Y8</accession>
<gene>
    <name evidence="3" type="ORF">LIER_06173</name>
</gene>
<dbReference type="PROSITE" id="PS50108">
    <property type="entry name" value="CRIB"/>
    <property type="match status" value="1"/>
</dbReference>
<dbReference type="InterPro" id="IPR036936">
    <property type="entry name" value="CRIB_dom_sf"/>
</dbReference>
<dbReference type="Pfam" id="PF00786">
    <property type="entry name" value="PBD"/>
    <property type="match status" value="1"/>
</dbReference>
<dbReference type="Proteomes" id="UP001454036">
    <property type="component" value="Unassembled WGS sequence"/>
</dbReference>
<evidence type="ECO:0000256" key="1">
    <source>
        <dbReference type="SAM" id="MobiDB-lite"/>
    </source>
</evidence>
<comment type="caution">
    <text evidence="3">The sequence shown here is derived from an EMBL/GenBank/DDBJ whole genome shotgun (WGS) entry which is preliminary data.</text>
</comment>
<feature type="compositionally biased region" description="Basic and acidic residues" evidence="1">
    <location>
        <begin position="113"/>
        <end position="125"/>
    </location>
</feature>
<evidence type="ECO:0000313" key="3">
    <source>
        <dbReference type="EMBL" id="GAA0146151.1"/>
    </source>
</evidence>
<name>A0AAV3P5Y8_LITER</name>
<protein>
    <recommendedName>
        <fullName evidence="2">CRIB domain-containing protein</fullName>
    </recommendedName>
</protein>
<dbReference type="CDD" id="cd00132">
    <property type="entry name" value="CRIB"/>
    <property type="match status" value="1"/>
</dbReference>
<dbReference type="SMART" id="SM00285">
    <property type="entry name" value="PBD"/>
    <property type="match status" value="1"/>
</dbReference>
<proteinExistence type="predicted"/>
<sequence length="225" mass="24787">MGTKVKGIFKGLRYISQIFDERKEPEMQIGLPTDVKHVAHIGWDGPSADSPSWMKGFESLSGSNPSSPINIRESKQNLAVEAIFEESKRGHRKSLNQGGRDQPDLPKSTRHNSSKDKASESDSPRKQKSRNSRRHHLKDSDSTRLSRDGSMGTIDSPSNDLPDVPKKSRRKKSKDPNSTHRSSRSRGRGSGSGSGSSFASCTSDLESSVKSTCSNKKDRECNEVC</sequence>
<dbReference type="Gene3D" id="3.90.810.10">
    <property type="entry name" value="CRIB domain"/>
    <property type="match status" value="1"/>
</dbReference>
<feature type="region of interest" description="Disordered" evidence="1">
    <location>
        <begin position="42"/>
        <end position="225"/>
    </location>
</feature>
<dbReference type="InterPro" id="IPR000095">
    <property type="entry name" value="CRIB_dom"/>
</dbReference>
<organism evidence="3 4">
    <name type="scientific">Lithospermum erythrorhizon</name>
    <name type="common">Purple gromwell</name>
    <name type="synonym">Lithospermum officinale var. erythrorhizon</name>
    <dbReference type="NCBI Taxonomy" id="34254"/>
    <lineage>
        <taxon>Eukaryota</taxon>
        <taxon>Viridiplantae</taxon>
        <taxon>Streptophyta</taxon>
        <taxon>Embryophyta</taxon>
        <taxon>Tracheophyta</taxon>
        <taxon>Spermatophyta</taxon>
        <taxon>Magnoliopsida</taxon>
        <taxon>eudicotyledons</taxon>
        <taxon>Gunneridae</taxon>
        <taxon>Pentapetalae</taxon>
        <taxon>asterids</taxon>
        <taxon>lamiids</taxon>
        <taxon>Boraginales</taxon>
        <taxon>Boraginaceae</taxon>
        <taxon>Boraginoideae</taxon>
        <taxon>Lithospermeae</taxon>
        <taxon>Lithospermum</taxon>
    </lineage>
</organism>
<keyword evidence="4" id="KW-1185">Reference proteome</keyword>
<evidence type="ECO:0000313" key="4">
    <source>
        <dbReference type="Proteomes" id="UP001454036"/>
    </source>
</evidence>
<feature type="compositionally biased region" description="Basic and acidic residues" evidence="1">
    <location>
        <begin position="215"/>
        <end position="225"/>
    </location>
</feature>
<dbReference type="EMBL" id="BAABME010000885">
    <property type="protein sequence ID" value="GAA0146151.1"/>
    <property type="molecule type" value="Genomic_DNA"/>
</dbReference>
<dbReference type="PANTHER" id="PTHR46325">
    <property type="entry name" value="CRIB DOMAIN-CONTAINING PROTEIN RIC8"/>
    <property type="match status" value="1"/>
</dbReference>
<dbReference type="PANTHER" id="PTHR46325:SF20">
    <property type="entry name" value="CRIB DOMAIN-CONTAINING PROTEIN RIC10"/>
    <property type="match status" value="1"/>
</dbReference>
<feature type="compositionally biased region" description="Basic and acidic residues" evidence="1">
    <location>
        <begin position="138"/>
        <end position="147"/>
    </location>
</feature>
<feature type="compositionally biased region" description="Basic residues" evidence="1">
    <location>
        <begin position="126"/>
        <end position="137"/>
    </location>
</feature>
<feature type="compositionally biased region" description="Polar residues" evidence="1">
    <location>
        <begin position="60"/>
        <end position="69"/>
    </location>
</feature>
<feature type="compositionally biased region" description="Polar residues" evidence="1">
    <location>
        <begin position="198"/>
        <end position="214"/>
    </location>
</feature>